<protein>
    <submittedName>
        <fullName evidence="1">Uncharacterized protein</fullName>
    </submittedName>
</protein>
<dbReference type="EMBL" id="QGGQ01000002">
    <property type="protein sequence ID" value="PWK24606.1"/>
    <property type="molecule type" value="Genomic_DNA"/>
</dbReference>
<evidence type="ECO:0000313" key="2">
    <source>
        <dbReference type="Proteomes" id="UP000245667"/>
    </source>
</evidence>
<dbReference type="Proteomes" id="UP000245667">
    <property type="component" value="Unassembled WGS sequence"/>
</dbReference>
<comment type="caution">
    <text evidence="1">The sequence shown here is derived from an EMBL/GenBank/DDBJ whole genome shotgun (WGS) entry which is preliminary data.</text>
</comment>
<gene>
    <name evidence="1" type="ORF">LX92_00970</name>
</gene>
<organism evidence="1 2">
    <name type="scientific">Maribacter polysiphoniae</name>
    <dbReference type="NCBI Taxonomy" id="429344"/>
    <lineage>
        <taxon>Bacteria</taxon>
        <taxon>Pseudomonadati</taxon>
        <taxon>Bacteroidota</taxon>
        <taxon>Flavobacteriia</taxon>
        <taxon>Flavobacteriales</taxon>
        <taxon>Flavobacteriaceae</taxon>
        <taxon>Maribacter</taxon>
    </lineage>
</organism>
<dbReference type="AlphaFoldDB" id="A0A316E3H6"/>
<name>A0A316E3H6_9FLAO</name>
<proteinExistence type="predicted"/>
<reference evidence="1 2" key="1">
    <citation type="submission" date="2018-05" db="EMBL/GenBank/DDBJ databases">
        <title>Genomic Encyclopedia of Archaeal and Bacterial Type Strains, Phase II (KMG-II): from individual species to whole genera.</title>
        <authorList>
            <person name="Goeker M."/>
        </authorList>
    </citation>
    <scope>NUCLEOTIDE SEQUENCE [LARGE SCALE GENOMIC DNA]</scope>
    <source>
        <strain evidence="1 2">DSM 23514</strain>
    </source>
</reference>
<sequence length="89" mass="10561">MDNANLSTIWGKNALYFACRKKAQVLKYNHLFPLHLYNRWSLTKQRKVIKGWGTTPEIVWEVLQGSVFFQRHPFLGGIEFYFDTHRKCA</sequence>
<evidence type="ECO:0000313" key="1">
    <source>
        <dbReference type="EMBL" id="PWK24606.1"/>
    </source>
</evidence>
<accession>A0A316E3H6</accession>